<evidence type="ECO:0000259" key="1">
    <source>
        <dbReference type="PROSITE" id="PS50245"/>
    </source>
</evidence>
<dbReference type="Gene3D" id="2.30.30.190">
    <property type="entry name" value="CAP Gly-rich-like domain"/>
    <property type="match status" value="1"/>
</dbReference>
<sequence>MNGVISEKCVQRERTSALHQRLVRADGEIQKLKIEIYNQRASWDMRFLELQKRQHDLREQLTSEILGRSAALHRDAVSEEACEVFTESGLENGLSEEQRHTCSGTEESSQCLQCLSLTSRREQTFHTSTGGVKHTQNAPDIGMLREDSLCGGQASWPSVMDTRSWRSGGRPHRVFVPHSPLDLRIGHRVRIILPSGRISTGTLRYLGRVSNWSDCHLGVELEEAENGQHDGTCEGQRYFDWFESCLYHSAHKCNQAGQHLVMSSDIVEKEQHQRPDSQKSSQD</sequence>
<evidence type="ECO:0000313" key="2">
    <source>
        <dbReference type="EMBL" id="KAA0703575.1"/>
    </source>
</evidence>
<dbReference type="AlphaFoldDB" id="A0A5A9N362"/>
<keyword evidence="3" id="KW-1185">Reference proteome</keyword>
<gene>
    <name evidence="2" type="ORF">E1301_Tti022610</name>
</gene>
<dbReference type="InterPro" id="IPR000938">
    <property type="entry name" value="CAP-Gly_domain"/>
</dbReference>
<dbReference type="EMBL" id="SOYY01000024">
    <property type="protein sequence ID" value="KAA0703575.1"/>
    <property type="molecule type" value="Genomic_DNA"/>
</dbReference>
<protein>
    <recommendedName>
        <fullName evidence="1">CAP-Gly domain-containing protein</fullName>
    </recommendedName>
</protein>
<dbReference type="PROSITE" id="PS50245">
    <property type="entry name" value="CAP_GLY_2"/>
    <property type="match status" value="1"/>
</dbReference>
<proteinExistence type="predicted"/>
<name>A0A5A9N362_9TELE</name>
<organism evidence="2 3">
    <name type="scientific">Triplophysa tibetana</name>
    <dbReference type="NCBI Taxonomy" id="1572043"/>
    <lineage>
        <taxon>Eukaryota</taxon>
        <taxon>Metazoa</taxon>
        <taxon>Chordata</taxon>
        <taxon>Craniata</taxon>
        <taxon>Vertebrata</taxon>
        <taxon>Euteleostomi</taxon>
        <taxon>Actinopterygii</taxon>
        <taxon>Neopterygii</taxon>
        <taxon>Teleostei</taxon>
        <taxon>Ostariophysi</taxon>
        <taxon>Cypriniformes</taxon>
        <taxon>Nemacheilidae</taxon>
        <taxon>Triplophysa</taxon>
    </lineage>
</organism>
<reference evidence="2 3" key="1">
    <citation type="journal article" date="2019" name="Mol. Ecol. Resour.">
        <title>Chromosome-level genome assembly of Triplophysa tibetana, a fish adapted to the harsh high-altitude environment of the Tibetan Plateau.</title>
        <authorList>
            <person name="Yang X."/>
            <person name="Liu H."/>
            <person name="Ma Z."/>
            <person name="Zou Y."/>
            <person name="Zou M."/>
            <person name="Mao Y."/>
            <person name="Li X."/>
            <person name="Wang H."/>
            <person name="Chen T."/>
            <person name="Wang W."/>
            <person name="Yang R."/>
        </authorList>
    </citation>
    <scope>NUCLEOTIDE SEQUENCE [LARGE SCALE GENOMIC DNA]</scope>
    <source>
        <strain evidence="2">TTIB1903HZAU</strain>
        <tissue evidence="2">Muscle</tissue>
    </source>
</reference>
<dbReference type="Proteomes" id="UP000324632">
    <property type="component" value="Chromosome 24"/>
</dbReference>
<dbReference type="SMART" id="SM01052">
    <property type="entry name" value="CAP_GLY"/>
    <property type="match status" value="1"/>
</dbReference>
<evidence type="ECO:0000313" key="3">
    <source>
        <dbReference type="Proteomes" id="UP000324632"/>
    </source>
</evidence>
<feature type="domain" description="CAP-Gly" evidence="1">
    <location>
        <begin position="207"/>
        <end position="240"/>
    </location>
</feature>
<dbReference type="Pfam" id="PF01302">
    <property type="entry name" value="CAP_GLY"/>
    <property type="match status" value="1"/>
</dbReference>
<accession>A0A5A9N362</accession>
<comment type="caution">
    <text evidence="2">The sequence shown here is derived from an EMBL/GenBank/DDBJ whole genome shotgun (WGS) entry which is preliminary data.</text>
</comment>
<dbReference type="InterPro" id="IPR036859">
    <property type="entry name" value="CAP-Gly_dom_sf"/>
</dbReference>
<dbReference type="SUPFAM" id="SSF74924">
    <property type="entry name" value="Cap-Gly domain"/>
    <property type="match status" value="1"/>
</dbReference>